<feature type="compositionally biased region" description="Polar residues" evidence="1">
    <location>
        <begin position="1"/>
        <end position="14"/>
    </location>
</feature>
<reference evidence="2" key="1">
    <citation type="submission" date="2020-10" db="EMBL/GenBank/DDBJ databases">
        <authorList>
            <person name="Gilroy R."/>
        </authorList>
    </citation>
    <scope>NUCLEOTIDE SEQUENCE</scope>
    <source>
        <strain evidence="2">ChiBcec6-7307</strain>
    </source>
</reference>
<dbReference type="EMBL" id="DVOS01000074">
    <property type="protein sequence ID" value="HIV24038.1"/>
    <property type="molecule type" value="Genomic_DNA"/>
</dbReference>
<organism evidence="2 3">
    <name type="scientific">Candidatus Merdiplasma excrementigallinarum</name>
    <dbReference type="NCBI Taxonomy" id="2840864"/>
    <lineage>
        <taxon>Bacteria</taxon>
        <taxon>Bacillati</taxon>
        <taxon>Bacillota</taxon>
        <taxon>Clostridia</taxon>
        <taxon>Lachnospirales</taxon>
        <taxon>Lachnospiraceae</taxon>
        <taxon>Lachnospiraceae incertae sedis</taxon>
        <taxon>Candidatus Merdiplasma</taxon>
    </lineage>
</organism>
<evidence type="ECO:0000256" key="1">
    <source>
        <dbReference type="SAM" id="MobiDB-lite"/>
    </source>
</evidence>
<protein>
    <submittedName>
        <fullName evidence="2">Uncharacterized protein</fullName>
    </submittedName>
</protein>
<comment type="caution">
    <text evidence="2">The sequence shown here is derived from an EMBL/GenBank/DDBJ whole genome shotgun (WGS) entry which is preliminary data.</text>
</comment>
<sequence length="67" mass="7550">MTKNTRNQSQNSYAGENCHDRAEQQSKNRSTNAQNSQTRNKSTNKAGNKTTSGGFRNAYDEEDSDFE</sequence>
<feature type="compositionally biased region" description="Basic and acidic residues" evidence="1">
    <location>
        <begin position="17"/>
        <end position="26"/>
    </location>
</feature>
<evidence type="ECO:0000313" key="2">
    <source>
        <dbReference type="EMBL" id="HIV24038.1"/>
    </source>
</evidence>
<name>A0A9D1P1S8_9FIRM</name>
<feature type="region of interest" description="Disordered" evidence="1">
    <location>
        <begin position="1"/>
        <end position="67"/>
    </location>
</feature>
<reference evidence="2" key="2">
    <citation type="journal article" date="2021" name="PeerJ">
        <title>Extensive microbial diversity within the chicken gut microbiome revealed by metagenomics and culture.</title>
        <authorList>
            <person name="Gilroy R."/>
            <person name="Ravi A."/>
            <person name="Getino M."/>
            <person name="Pursley I."/>
            <person name="Horton D.L."/>
            <person name="Alikhan N.F."/>
            <person name="Baker D."/>
            <person name="Gharbi K."/>
            <person name="Hall N."/>
            <person name="Watson M."/>
            <person name="Adriaenssens E.M."/>
            <person name="Foster-Nyarko E."/>
            <person name="Jarju S."/>
            <person name="Secka A."/>
            <person name="Antonio M."/>
            <person name="Oren A."/>
            <person name="Chaudhuri R.R."/>
            <person name="La Ragione R."/>
            <person name="Hildebrand F."/>
            <person name="Pallen M.J."/>
        </authorList>
    </citation>
    <scope>NUCLEOTIDE SEQUENCE</scope>
    <source>
        <strain evidence="2">ChiBcec6-7307</strain>
    </source>
</reference>
<dbReference type="AlphaFoldDB" id="A0A9D1P1S8"/>
<feature type="compositionally biased region" description="Polar residues" evidence="1">
    <location>
        <begin position="27"/>
        <end position="54"/>
    </location>
</feature>
<accession>A0A9D1P1S8</accession>
<proteinExistence type="predicted"/>
<gene>
    <name evidence="2" type="ORF">IAC80_08910</name>
</gene>
<evidence type="ECO:0000313" key="3">
    <source>
        <dbReference type="Proteomes" id="UP000886889"/>
    </source>
</evidence>
<dbReference type="Proteomes" id="UP000886889">
    <property type="component" value="Unassembled WGS sequence"/>
</dbReference>